<dbReference type="EMBL" id="BGPR01103011">
    <property type="protein sequence ID" value="GBM64904.1"/>
    <property type="molecule type" value="Genomic_DNA"/>
</dbReference>
<proteinExistence type="predicted"/>
<sequence>MKCKTDPSTRRRKTKDIVLELRMKPYNDPDEQTEILDNSTPPIELNSRGSISIPDNPPCSRVHTGPMTCSRTIVLMRNA</sequence>
<dbReference type="AlphaFoldDB" id="A0A4Y2HHN7"/>
<reference evidence="2 4" key="1">
    <citation type="journal article" date="2019" name="Sci. Rep.">
        <title>Orb-weaving spider Araneus ventricosus genome elucidates the spidroin gene catalogue.</title>
        <authorList>
            <person name="Kono N."/>
            <person name="Nakamura H."/>
            <person name="Ohtoshi R."/>
            <person name="Moran D.A.P."/>
            <person name="Shinohara A."/>
            <person name="Yoshida Y."/>
            <person name="Fujiwara M."/>
            <person name="Mori M."/>
            <person name="Tomita M."/>
            <person name="Arakawa K."/>
        </authorList>
    </citation>
    <scope>NUCLEOTIDE SEQUENCE [LARGE SCALE GENOMIC DNA]</scope>
</reference>
<protein>
    <submittedName>
        <fullName evidence="2">Uncharacterized protein</fullName>
    </submittedName>
</protein>
<name>A0A4Y2HHN7_ARAVE</name>
<accession>A0A4Y2HHN7</accession>
<evidence type="ECO:0000313" key="4">
    <source>
        <dbReference type="Proteomes" id="UP000499080"/>
    </source>
</evidence>
<keyword evidence="4" id="KW-1185">Reference proteome</keyword>
<comment type="caution">
    <text evidence="2">The sequence shown here is derived from an EMBL/GenBank/DDBJ whole genome shotgun (WGS) entry which is preliminary data.</text>
</comment>
<gene>
    <name evidence="2" type="ORF">AVEN_162247_1</name>
    <name evidence="3" type="ORF">AVEN_224606_1</name>
</gene>
<organism evidence="2 4">
    <name type="scientific">Araneus ventricosus</name>
    <name type="common">Orbweaver spider</name>
    <name type="synonym">Epeira ventricosa</name>
    <dbReference type="NCBI Taxonomy" id="182803"/>
    <lineage>
        <taxon>Eukaryota</taxon>
        <taxon>Metazoa</taxon>
        <taxon>Ecdysozoa</taxon>
        <taxon>Arthropoda</taxon>
        <taxon>Chelicerata</taxon>
        <taxon>Arachnida</taxon>
        <taxon>Araneae</taxon>
        <taxon>Araneomorphae</taxon>
        <taxon>Entelegynae</taxon>
        <taxon>Araneoidea</taxon>
        <taxon>Araneidae</taxon>
        <taxon>Araneus</taxon>
    </lineage>
</organism>
<feature type="region of interest" description="Disordered" evidence="1">
    <location>
        <begin position="26"/>
        <end position="64"/>
    </location>
</feature>
<dbReference type="Proteomes" id="UP000499080">
    <property type="component" value="Unassembled WGS sequence"/>
</dbReference>
<evidence type="ECO:0000313" key="3">
    <source>
        <dbReference type="EMBL" id="GBM65711.1"/>
    </source>
</evidence>
<dbReference type="EMBL" id="BGPR01103243">
    <property type="protein sequence ID" value="GBM65711.1"/>
    <property type="molecule type" value="Genomic_DNA"/>
</dbReference>
<evidence type="ECO:0000256" key="1">
    <source>
        <dbReference type="SAM" id="MobiDB-lite"/>
    </source>
</evidence>
<evidence type="ECO:0000313" key="2">
    <source>
        <dbReference type="EMBL" id="GBM64904.1"/>
    </source>
</evidence>